<accession>A0ABU5DFU3</accession>
<feature type="transmembrane region" description="Helical" evidence="8">
    <location>
        <begin position="179"/>
        <end position="197"/>
    </location>
</feature>
<keyword evidence="5 8" id="KW-0812">Transmembrane</keyword>
<dbReference type="InterPro" id="IPR002781">
    <property type="entry name" value="TM_pro_TauE-like"/>
</dbReference>
<dbReference type="Proteomes" id="UP001285263">
    <property type="component" value="Unassembled WGS sequence"/>
</dbReference>
<evidence type="ECO:0000256" key="5">
    <source>
        <dbReference type="ARBA" id="ARBA00022692"/>
    </source>
</evidence>
<evidence type="ECO:0000256" key="2">
    <source>
        <dbReference type="ARBA" id="ARBA00009142"/>
    </source>
</evidence>
<keyword evidence="10" id="KW-1185">Reference proteome</keyword>
<evidence type="ECO:0000313" key="10">
    <source>
        <dbReference type="Proteomes" id="UP001285263"/>
    </source>
</evidence>
<dbReference type="Pfam" id="PF01925">
    <property type="entry name" value="TauE"/>
    <property type="match status" value="1"/>
</dbReference>
<sequence length="256" mass="26162">MDSPDAAKDHAAMDHSLLLLCAAIFLAAGLVKGLSGMGLPTLSMALLGLTALSPAKAAALMVLPSLLTNIAQCLGSNWRALLRQLWPMWCGMVAATLWSPLPALGSGASGAAAHELLGGVLVVYGIWGLAKPRLPEMRRGPRLIGAAAGLLSGLLAAGTGVFVMPMVPYLQALRLDKAAMMQAMGISFTLGMLALAVRLGSGLPDVSGIEVLVAVVAAFAGLALGNRLVGRLGAATFQRVLYAVFLALGALMLING</sequence>
<feature type="transmembrane region" description="Helical" evidence="8">
    <location>
        <begin position="86"/>
        <end position="105"/>
    </location>
</feature>
<evidence type="ECO:0000256" key="8">
    <source>
        <dbReference type="RuleBase" id="RU363041"/>
    </source>
</evidence>
<reference evidence="9 10" key="1">
    <citation type="submission" date="2023-11" db="EMBL/GenBank/DDBJ databases">
        <title>Paucibacter sp. nov., isolated from fresh soil in Korea.</title>
        <authorList>
            <person name="Le N.T.T."/>
        </authorList>
    </citation>
    <scope>NUCLEOTIDE SEQUENCE [LARGE SCALE GENOMIC DNA]</scope>
    <source>
        <strain evidence="9 10">R3-3</strain>
    </source>
</reference>
<evidence type="ECO:0000256" key="3">
    <source>
        <dbReference type="ARBA" id="ARBA00022448"/>
    </source>
</evidence>
<evidence type="ECO:0000256" key="7">
    <source>
        <dbReference type="ARBA" id="ARBA00023136"/>
    </source>
</evidence>
<dbReference type="RefSeq" id="WP_320422905.1">
    <property type="nucleotide sequence ID" value="NZ_JAXCLA010000003.1"/>
</dbReference>
<feature type="transmembrane region" description="Helical" evidence="8">
    <location>
        <begin position="209"/>
        <end position="229"/>
    </location>
</feature>
<evidence type="ECO:0000256" key="4">
    <source>
        <dbReference type="ARBA" id="ARBA00022475"/>
    </source>
</evidence>
<evidence type="ECO:0000313" key="9">
    <source>
        <dbReference type="EMBL" id="MDY0744999.1"/>
    </source>
</evidence>
<dbReference type="EMBL" id="JAXCLA010000003">
    <property type="protein sequence ID" value="MDY0744999.1"/>
    <property type="molecule type" value="Genomic_DNA"/>
</dbReference>
<feature type="transmembrane region" description="Helical" evidence="8">
    <location>
        <begin position="111"/>
        <end position="130"/>
    </location>
</feature>
<keyword evidence="3" id="KW-0813">Transport</keyword>
<keyword evidence="4 8" id="KW-1003">Cell membrane</keyword>
<comment type="subcellular location">
    <subcellularLocation>
        <location evidence="1 8">Cell membrane</location>
        <topology evidence="1 8">Multi-pass membrane protein</topology>
    </subcellularLocation>
</comment>
<protein>
    <recommendedName>
        <fullName evidence="8">Probable membrane transporter protein</fullName>
    </recommendedName>
</protein>
<dbReference type="PANTHER" id="PTHR30269">
    <property type="entry name" value="TRANSMEMBRANE PROTEIN YFCA"/>
    <property type="match status" value="1"/>
</dbReference>
<keyword evidence="6 8" id="KW-1133">Transmembrane helix</keyword>
<gene>
    <name evidence="9" type="ORF">SNE35_10795</name>
</gene>
<evidence type="ECO:0000256" key="6">
    <source>
        <dbReference type="ARBA" id="ARBA00022989"/>
    </source>
</evidence>
<dbReference type="InterPro" id="IPR052017">
    <property type="entry name" value="TSUP"/>
</dbReference>
<name>A0ABU5DFU3_9BURK</name>
<evidence type="ECO:0000256" key="1">
    <source>
        <dbReference type="ARBA" id="ARBA00004651"/>
    </source>
</evidence>
<keyword evidence="7 8" id="KW-0472">Membrane</keyword>
<feature type="transmembrane region" description="Helical" evidence="8">
    <location>
        <begin position="142"/>
        <end position="167"/>
    </location>
</feature>
<feature type="transmembrane region" description="Helical" evidence="8">
    <location>
        <begin position="235"/>
        <end position="254"/>
    </location>
</feature>
<comment type="similarity">
    <text evidence="2 8">Belongs to the 4-toluene sulfonate uptake permease (TSUP) (TC 2.A.102) family.</text>
</comment>
<proteinExistence type="inferred from homology"/>
<organism evidence="9 10">
    <name type="scientific">Roseateles agri</name>
    <dbReference type="NCBI Taxonomy" id="3098619"/>
    <lineage>
        <taxon>Bacteria</taxon>
        <taxon>Pseudomonadati</taxon>
        <taxon>Pseudomonadota</taxon>
        <taxon>Betaproteobacteria</taxon>
        <taxon>Burkholderiales</taxon>
        <taxon>Sphaerotilaceae</taxon>
        <taxon>Roseateles</taxon>
    </lineage>
</organism>
<comment type="caution">
    <text evidence="9">The sequence shown here is derived from an EMBL/GenBank/DDBJ whole genome shotgun (WGS) entry which is preliminary data.</text>
</comment>
<dbReference type="PANTHER" id="PTHR30269:SF32">
    <property type="entry name" value="MEMBRANE TRANSPORTER PROTEIN-RELATED"/>
    <property type="match status" value="1"/>
</dbReference>